<reference evidence="1" key="1">
    <citation type="submission" date="2020-11" db="EMBL/GenBank/DDBJ databases">
        <authorList>
            <person name="Thieme N."/>
            <person name="Liebl W."/>
            <person name="Zverlov V."/>
        </authorList>
    </citation>
    <scope>NUCLEOTIDE SEQUENCE</scope>
    <source>
        <strain evidence="1">NT08</strain>
    </source>
</reference>
<dbReference type="SUPFAM" id="SSF50447">
    <property type="entry name" value="Translation proteins"/>
    <property type="match status" value="1"/>
</dbReference>
<evidence type="ECO:0008006" key="3">
    <source>
        <dbReference type="Google" id="ProtNLM"/>
    </source>
</evidence>
<comment type="caution">
    <text evidence="1">The sequence shown here is derived from an EMBL/GenBank/DDBJ whole genome shotgun (WGS) entry which is preliminary data.</text>
</comment>
<evidence type="ECO:0000313" key="2">
    <source>
        <dbReference type="Proteomes" id="UP000631418"/>
    </source>
</evidence>
<organism evidence="1 2">
    <name type="scientific">Clostridium beijerinckii</name>
    <name type="common">Clostridium MP</name>
    <dbReference type="NCBI Taxonomy" id="1520"/>
    <lineage>
        <taxon>Bacteria</taxon>
        <taxon>Bacillati</taxon>
        <taxon>Bacillota</taxon>
        <taxon>Clostridia</taxon>
        <taxon>Eubacteriales</taxon>
        <taxon>Clostridiaceae</taxon>
        <taxon>Clostridium</taxon>
    </lineage>
</organism>
<dbReference type="EMBL" id="JADOEF010000001">
    <property type="protein sequence ID" value="MBF7810585.1"/>
    <property type="molecule type" value="Genomic_DNA"/>
</dbReference>
<proteinExistence type="predicted"/>
<accession>A0AAE2RRW4</accession>
<evidence type="ECO:0000313" key="1">
    <source>
        <dbReference type="EMBL" id="MBF7810585.1"/>
    </source>
</evidence>
<protein>
    <recommendedName>
        <fullName evidence="3">Elongation factor Tu</fullName>
    </recommendedName>
</protein>
<name>A0AAE2RRW4_CLOBE</name>
<dbReference type="Gene3D" id="2.40.30.10">
    <property type="entry name" value="Translation factors"/>
    <property type="match status" value="1"/>
</dbReference>
<dbReference type="Proteomes" id="UP000631418">
    <property type="component" value="Unassembled WGS sequence"/>
</dbReference>
<dbReference type="AlphaFoldDB" id="A0AAE2RRW4"/>
<sequence>MSCLNKSDSQSQDKSSIYTVYIRDIFVIRNVGCIAAGVVEGADIRVGDDVDIIDAKGNRLQSKVMKIENPVEGSINIAPAGYAVGILLANINVGQLHSGDIITNEKK</sequence>
<gene>
    <name evidence="1" type="ORF">IS491_18360</name>
</gene>
<dbReference type="InterPro" id="IPR009000">
    <property type="entry name" value="Transl_B-barrel_sf"/>
</dbReference>